<accession>A0A6G1KC98</accession>
<keyword evidence="10" id="KW-1185">Reference proteome</keyword>
<evidence type="ECO:0000256" key="6">
    <source>
        <dbReference type="SAM" id="MobiDB-lite"/>
    </source>
</evidence>
<feature type="region of interest" description="Disordered" evidence="6">
    <location>
        <begin position="297"/>
        <end position="332"/>
    </location>
</feature>
<dbReference type="Pfam" id="PF20684">
    <property type="entry name" value="Fung_rhodopsin"/>
    <property type="match status" value="1"/>
</dbReference>
<proteinExistence type="inferred from homology"/>
<dbReference type="InterPro" id="IPR052337">
    <property type="entry name" value="SAT4-like"/>
</dbReference>
<evidence type="ECO:0000256" key="7">
    <source>
        <dbReference type="SAM" id="Phobius"/>
    </source>
</evidence>
<keyword evidence="4 7" id="KW-0472">Membrane</keyword>
<feature type="transmembrane region" description="Helical" evidence="7">
    <location>
        <begin position="57"/>
        <end position="77"/>
    </location>
</feature>
<reference evidence="9" key="1">
    <citation type="journal article" date="2020" name="Stud. Mycol.">
        <title>101 Dothideomycetes genomes: a test case for predicting lifestyles and emergence of pathogens.</title>
        <authorList>
            <person name="Haridas S."/>
            <person name="Albert R."/>
            <person name="Binder M."/>
            <person name="Bloem J."/>
            <person name="Labutti K."/>
            <person name="Salamov A."/>
            <person name="Andreopoulos B."/>
            <person name="Baker S."/>
            <person name="Barry K."/>
            <person name="Bills G."/>
            <person name="Bluhm B."/>
            <person name="Cannon C."/>
            <person name="Castanera R."/>
            <person name="Culley D."/>
            <person name="Daum C."/>
            <person name="Ezra D."/>
            <person name="Gonzalez J."/>
            <person name="Henrissat B."/>
            <person name="Kuo A."/>
            <person name="Liang C."/>
            <person name="Lipzen A."/>
            <person name="Lutzoni F."/>
            <person name="Magnuson J."/>
            <person name="Mondo S."/>
            <person name="Nolan M."/>
            <person name="Ohm R."/>
            <person name="Pangilinan J."/>
            <person name="Park H.-J."/>
            <person name="Ramirez L."/>
            <person name="Alfaro M."/>
            <person name="Sun H."/>
            <person name="Tritt A."/>
            <person name="Yoshinaga Y."/>
            <person name="Zwiers L.-H."/>
            <person name="Turgeon B."/>
            <person name="Goodwin S."/>
            <person name="Spatafora J."/>
            <person name="Crous P."/>
            <person name="Grigoriev I."/>
        </authorList>
    </citation>
    <scope>NUCLEOTIDE SEQUENCE</scope>
    <source>
        <strain evidence="9">CBS 279.74</strain>
    </source>
</reference>
<comment type="subcellular location">
    <subcellularLocation>
        <location evidence="1">Membrane</location>
        <topology evidence="1">Multi-pass membrane protein</topology>
    </subcellularLocation>
</comment>
<feature type="transmembrane region" description="Helical" evidence="7">
    <location>
        <begin position="196"/>
        <end position="219"/>
    </location>
</feature>
<feature type="domain" description="Rhodopsin" evidence="8">
    <location>
        <begin position="42"/>
        <end position="288"/>
    </location>
</feature>
<dbReference type="EMBL" id="MU005769">
    <property type="protein sequence ID" value="KAF2710092.1"/>
    <property type="molecule type" value="Genomic_DNA"/>
</dbReference>
<dbReference type="AlphaFoldDB" id="A0A6G1KC98"/>
<sequence>MPTDMEGLRHTADNGISRVSLRDTKIVVPIVLVTSLCAVAGRVYLKLQHRRKLAIDDYFLLFGTVCFIAATGLYYSMVDDVYISLLVGTDPSLIALLSPADQITLSERMLRMLKTHAAFHFLVSTTLLMVKMGFLHFIRKAVLTRPRLYVFWKITVLITIIFSIFLMLIPFMACPHFVPSSLLKCQGPAVLWKIDFLSYLGFATDSITNLLIVVIPLLLIHNQKADSRQKITVAIFLSLTSIMIFVSIVRIGTLRTHEGLFDYTWTNLWSHVEAGVAVIMGSLNAFRTQFILRKEERQRRENMRKPQIYKPSKRQAPWLESEDEKEPSDSGGTMIALETILRRQSAIREPSSREGLCRKNPGLSVDVLRPDSMYQQEPDSDPFITSPSWFKATHLSSPVSSV</sequence>
<feature type="transmembrane region" description="Helical" evidence="7">
    <location>
        <begin position="150"/>
        <end position="173"/>
    </location>
</feature>
<evidence type="ECO:0000313" key="10">
    <source>
        <dbReference type="Proteomes" id="UP000799428"/>
    </source>
</evidence>
<feature type="transmembrane region" description="Helical" evidence="7">
    <location>
        <begin position="231"/>
        <end position="252"/>
    </location>
</feature>
<dbReference type="Proteomes" id="UP000799428">
    <property type="component" value="Unassembled WGS sequence"/>
</dbReference>
<gene>
    <name evidence="9" type="ORF">K504DRAFT_466522</name>
</gene>
<dbReference type="InterPro" id="IPR049326">
    <property type="entry name" value="Rhodopsin_dom_fungi"/>
</dbReference>
<protein>
    <recommendedName>
        <fullName evidence="8">Rhodopsin domain-containing protein</fullName>
    </recommendedName>
</protein>
<dbReference type="OrthoDB" id="444631at2759"/>
<dbReference type="PANTHER" id="PTHR33048">
    <property type="entry name" value="PTH11-LIKE INTEGRAL MEMBRANE PROTEIN (AFU_ORTHOLOGUE AFUA_5G11245)"/>
    <property type="match status" value="1"/>
</dbReference>
<evidence type="ECO:0000256" key="2">
    <source>
        <dbReference type="ARBA" id="ARBA00022692"/>
    </source>
</evidence>
<evidence type="ECO:0000256" key="3">
    <source>
        <dbReference type="ARBA" id="ARBA00022989"/>
    </source>
</evidence>
<name>A0A6G1KC98_9PLEO</name>
<organism evidence="9 10">
    <name type="scientific">Pleomassaria siparia CBS 279.74</name>
    <dbReference type="NCBI Taxonomy" id="1314801"/>
    <lineage>
        <taxon>Eukaryota</taxon>
        <taxon>Fungi</taxon>
        <taxon>Dikarya</taxon>
        <taxon>Ascomycota</taxon>
        <taxon>Pezizomycotina</taxon>
        <taxon>Dothideomycetes</taxon>
        <taxon>Pleosporomycetidae</taxon>
        <taxon>Pleosporales</taxon>
        <taxon>Pleomassariaceae</taxon>
        <taxon>Pleomassaria</taxon>
    </lineage>
</organism>
<evidence type="ECO:0000256" key="1">
    <source>
        <dbReference type="ARBA" id="ARBA00004141"/>
    </source>
</evidence>
<keyword evidence="3 7" id="KW-1133">Transmembrane helix</keyword>
<evidence type="ECO:0000256" key="5">
    <source>
        <dbReference type="ARBA" id="ARBA00038359"/>
    </source>
</evidence>
<dbReference type="PANTHER" id="PTHR33048:SF92">
    <property type="entry name" value="INTEGRAL MEMBRANE PROTEIN"/>
    <property type="match status" value="1"/>
</dbReference>
<feature type="transmembrane region" description="Helical" evidence="7">
    <location>
        <begin position="26"/>
        <end position="45"/>
    </location>
</feature>
<evidence type="ECO:0000256" key="4">
    <source>
        <dbReference type="ARBA" id="ARBA00023136"/>
    </source>
</evidence>
<comment type="similarity">
    <text evidence="5">Belongs to the SAT4 family.</text>
</comment>
<feature type="transmembrane region" description="Helical" evidence="7">
    <location>
        <begin position="272"/>
        <end position="292"/>
    </location>
</feature>
<keyword evidence="2 7" id="KW-0812">Transmembrane</keyword>
<evidence type="ECO:0000259" key="8">
    <source>
        <dbReference type="Pfam" id="PF20684"/>
    </source>
</evidence>
<dbReference type="GO" id="GO:0016020">
    <property type="term" value="C:membrane"/>
    <property type="evidence" value="ECO:0007669"/>
    <property type="project" value="UniProtKB-SubCell"/>
</dbReference>
<feature type="transmembrane region" description="Helical" evidence="7">
    <location>
        <begin position="117"/>
        <end position="138"/>
    </location>
</feature>
<evidence type="ECO:0000313" key="9">
    <source>
        <dbReference type="EMBL" id="KAF2710092.1"/>
    </source>
</evidence>